<organism evidence="1">
    <name type="scientific">Pseudomonas phage RVTF4</name>
    <dbReference type="NCBI Taxonomy" id="3236931"/>
    <lineage>
        <taxon>Viruses</taxon>
    </lineage>
</organism>
<sequence length="58" mass="6956">MAKSYRTCYRRDWKEFWTPRPLTFFSSNKEHKALCHRVERRVIKKAAIAAAVAEHYAE</sequence>
<reference evidence="1" key="1">
    <citation type="submission" date="2024-07" db="EMBL/GenBank/DDBJ databases">
        <authorList>
            <person name="Bringhurst R.M."/>
            <person name="Homer T.E."/>
        </authorList>
    </citation>
    <scope>NUCLEOTIDE SEQUENCE</scope>
</reference>
<dbReference type="EMBL" id="PQ015378">
    <property type="protein sequence ID" value="XDJ14549.1"/>
    <property type="molecule type" value="Genomic_DNA"/>
</dbReference>
<name>A0AB39CC73_9VIRU</name>
<evidence type="ECO:0000313" key="1">
    <source>
        <dbReference type="EMBL" id="XDJ14549.1"/>
    </source>
</evidence>
<protein>
    <submittedName>
        <fullName evidence="1">Uncharacterized protein</fullName>
    </submittedName>
</protein>
<accession>A0AB39CC73</accession>
<proteinExistence type="predicted"/>